<keyword evidence="1" id="KW-0175">Coiled coil</keyword>
<dbReference type="PANTHER" id="PTHR34283:SF1">
    <property type="entry name" value="PROTEIN RESPONSE TO LOW SULFUR 1"/>
    <property type="match status" value="1"/>
</dbReference>
<dbReference type="EMBL" id="JAAMPC010000001">
    <property type="protein sequence ID" value="KAG2329514.1"/>
    <property type="molecule type" value="Genomic_DNA"/>
</dbReference>
<dbReference type="GO" id="GO:0098869">
    <property type="term" value="P:cellular oxidant detoxification"/>
    <property type="evidence" value="ECO:0007669"/>
    <property type="project" value="InterPro"/>
</dbReference>
<dbReference type="Proteomes" id="UP000886595">
    <property type="component" value="Unassembled WGS sequence"/>
</dbReference>
<dbReference type="Pfam" id="PF24980">
    <property type="entry name" value="LSU"/>
    <property type="match status" value="1"/>
</dbReference>
<accession>A0A8X8B942</accession>
<reference evidence="2 3" key="1">
    <citation type="submission" date="2020-02" db="EMBL/GenBank/DDBJ databases">
        <authorList>
            <person name="Ma Q."/>
            <person name="Huang Y."/>
            <person name="Song X."/>
            <person name="Pei D."/>
        </authorList>
    </citation>
    <scope>NUCLEOTIDE SEQUENCE [LARGE SCALE GENOMIC DNA]</scope>
    <source>
        <strain evidence="2">Sxm20200214</strain>
        <tissue evidence="2">Leaf</tissue>
    </source>
</reference>
<name>A0A8X8B942_BRACI</name>
<gene>
    <name evidence="2" type="ORF">Bca52824_000694</name>
</gene>
<dbReference type="OrthoDB" id="1888446at2759"/>
<dbReference type="PANTHER" id="PTHR34283">
    <property type="entry name" value="PROTEIN RESPONSE TO LOW SULFUR 1"/>
    <property type="match status" value="1"/>
</dbReference>
<dbReference type="InterPro" id="IPR039282">
    <property type="entry name" value="LSU"/>
</dbReference>
<comment type="caution">
    <text evidence="2">The sequence shown here is derived from an EMBL/GenBank/DDBJ whole genome shotgun (WGS) entry which is preliminary data.</text>
</comment>
<dbReference type="AlphaFoldDB" id="A0A8X8B942"/>
<evidence type="ECO:0000256" key="1">
    <source>
        <dbReference type="SAM" id="Coils"/>
    </source>
</evidence>
<protein>
    <submittedName>
        <fullName evidence="2">Uncharacterized protein</fullName>
    </submittedName>
</protein>
<evidence type="ECO:0000313" key="3">
    <source>
        <dbReference type="Proteomes" id="UP000886595"/>
    </source>
</evidence>
<sequence>MAKEGGYVTVAAEEMEKLRRRNRELEREVEEMKTEMLELWRRTVVAEEVEESLCSQLAELEVESLDQARDYHDRVVFLMDQISRLFFVGRFLVDFTYMNDHLYIVVDVSVQIRLRIIELRRKWSLRIDLLTNIQIKRKQ</sequence>
<proteinExistence type="predicted"/>
<feature type="coiled-coil region" evidence="1">
    <location>
        <begin position="8"/>
        <end position="42"/>
    </location>
</feature>
<evidence type="ECO:0000313" key="2">
    <source>
        <dbReference type="EMBL" id="KAG2329514.1"/>
    </source>
</evidence>
<keyword evidence="3" id="KW-1185">Reference proteome</keyword>
<organism evidence="2 3">
    <name type="scientific">Brassica carinata</name>
    <name type="common">Ethiopian mustard</name>
    <name type="synonym">Abyssinian cabbage</name>
    <dbReference type="NCBI Taxonomy" id="52824"/>
    <lineage>
        <taxon>Eukaryota</taxon>
        <taxon>Viridiplantae</taxon>
        <taxon>Streptophyta</taxon>
        <taxon>Embryophyta</taxon>
        <taxon>Tracheophyta</taxon>
        <taxon>Spermatophyta</taxon>
        <taxon>Magnoliopsida</taxon>
        <taxon>eudicotyledons</taxon>
        <taxon>Gunneridae</taxon>
        <taxon>Pentapetalae</taxon>
        <taxon>rosids</taxon>
        <taxon>malvids</taxon>
        <taxon>Brassicales</taxon>
        <taxon>Brassicaceae</taxon>
        <taxon>Brassiceae</taxon>
        <taxon>Brassica</taxon>
    </lineage>
</organism>